<dbReference type="PROSITE" id="PS50222">
    <property type="entry name" value="EF_HAND_2"/>
    <property type="match status" value="1"/>
</dbReference>
<evidence type="ECO:0000313" key="8">
    <source>
        <dbReference type="Proteomes" id="UP000603453"/>
    </source>
</evidence>
<dbReference type="Pfam" id="PF12763">
    <property type="entry name" value="EH"/>
    <property type="match status" value="1"/>
</dbReference>
<feature type="region of interest" description="Disordered" evidence="4">
    <location>
        <begin position="135"/>
        <end position="161"/>
    </location>
</feature>
<feature type="region of interest" description="Disordered" evidence="4">
    <location>
        <begin position="182"/>
        <end position="334"/>
    </location>
</feature>
<organism evidence="7 8">
    <name type="scientific">Mucor saturninus</name>
    <dbReference type="NCBI Taxonomy" id="64648"/>
    <lineage>
        <taxon>Eukaryota</taxon>
        <taxon>Fungi</taxon>
        <taxon>Fungi incertae sedis</taxon>
        <taxon>Mucoromycota</taxon>
        <taxon>Mucoromycotina</taxon>
        <taxon>Mucoromycetes</taxon>
        <taxon>Mucorales</taxon>
        <taxon>Mucorineae</taxon>
        <taxon>Mucoraceae</taxon>
        <taxon>Mucor</taxon>
    </lineage>
</organism>
<dbReference type="AlphaFoldDB" id="A0A8H7QX49"/>
<dbReference type="Proteomes" id="UP000603453">
    <property type="component" value="Unassembled WGS sequence"/>
</dbReference>
<feature type="compositionally biased region" description="Low complexity" evidence="4">
    <location>
        <begin position="79"/>
        <end position="89"/>
    </location>
</feature>
<dbReference type="InterPro" id="IPR001452">
    <property type="entry name" value="SH3_domain"/>
</dbReference>
<evidence type="ECO:0000259" key="6">
    <source>
        <dbReference type="PROSITE" id="PS50222"/>
    </source>
</evidence>
<dbReference type="InterPro" id="IPR002048">
    <property type="entry name" value="EF_hand_dom"/>
</dbReference>
<name>A0A8H7QX49_9FUNG</name>
<dbReference type="InterPro" id="IPR051759">
    <property type="entry name" value="LIM-SH3_domain_protein"/>
</dbReference>
<comment type="caution">
    <text evidence="7">The sequence shown here is derived from an EMBL/GenBank/DDBJ whole genome shotgun (WGS) entry which is preliminary data.</text>
</comment>
<dbReference type="Gene3D" id="1.10.238.10">
    <property type="entry name" value="EF-hand"/>
    <property type="match status" value="1"/>
</dbReference>
<dbReference type="SMART" id="SM00027">
    <property type="entry name" value="EH"/>
    <property type="match status" value="1"/>
</dbReference>
<dbReference type="InterPro" id="IPR011992">
    <property type="entry name" value="EF-hand-dom_pair"/>
</dbReference>
<feature type="region of interest" description="Disordered" evidence="4">
    <location>
        <begin position="438"/>
        <end position="528"/>
    </location>
</feature>
<dbReference type="SMART" id="SM00326">
    <property type="entry name" value="SH3"/>
    <property type="match status" value="1"/>
</dbReference>
<feature type="domain" description="EF-hand" evidence="6">
    <location>
        <begin position="563"/>
        <end position="598"/>
    </location>
</feature>
<dbReference type="PROSITE" id="PS50002">
    <property type="entry name" value="SH3"/>
    <property type="match status" value="1"/>
</dbReference>
<evidence type="ECO:0000256" key="4">
    <source>
        <dbReference type="SAM" id="MobiDB-lite"/>
    </source>
</evidence>
<dbReference type="EMBL" id="JAEPRD010000096">
    <property type="protein sequence ID" value="KAG2199455.1"/>
    <property type="molecule type" value="Genomic_DNA"/>
</dbReference>
<keyword evidence="8" id="KW-1185">Reference proteome</keyword>
<dbReference type="PANTHER" id="PTHR46218">
    <property type="entry name" value="LASP"/>
    <property type="match status" value="1"/>
</dbReference>
<evidence type="ECO:0000313" key="7">
    <source>
        <dbReference type="EMBL" id="KAG2199455.1"/>
    </source>
</evidence>
<dbReference type="GO" id="GO:0005509">
    <property type="term" value="F:calcium ion binding"/>
    <property type="evidence" value="ECO:0007669"/>
    <property type="project" value="InterPro"/>
</dbReference>
<feature type="region of interest" description="Disordered" evidence="4">
    <location>
        <begin position="70"/>
        <end position="89"/>
    </location>
</feature>
<feature type="compositionally biased region" description="Low complexity" evidence="4">
    <location>
        <begin position="317"/>
        <end position="331"/>
    </location>
</feature>
<dbReference type="SUPFAM" id="SSF47473">
    <property type="entry name" value="EF-hand"/>
    <property type="match status" value="1"/>
</dbReference>
<reference evidence="7" key="1">
    <citation type="submission" date="2020-12" db="EMBL/GenBank/DDBJ databases">
        <title>Metabolic potential, ecology and presence of endohyphal bacteria is reflected in genomic diversity of Mucoromycotina.</title>
        <authorList>
            <person name="Muszewska A."/>
            <person name="Okrasinska A."/>
            <person name="Steczkiewicz K."/>
            <person name="Drgas O."/>
            <person name="Orlowska M."/>
            <person name="Perlinska-Lenart U."/>
            <person name="Aleksandrzak-Piekarczyk T."/>
            <person name="Szatraj K."/>
            <person name="Zielenkiewicz U."/>
            <person name="Pilsyk S."/>
            <person name="Malc E."/>
            <person name="Mieczkowski P."/>
            <person name="Kruszewska J.S."/>
            <person name="Biernat P."/>
            <person name="Pawlowska J."/>
        </authorList>
    </citation>
    <scope>NUCLEOTIDE SEQUENCE</scope>
    <source>
        <strain evidence="7">WA0000017839</strain>
    </source>
</reference>
<feature type="region of interest" description="Disordered" evidence="4">
    <location>
        <begin position="348"/>
        <end position="419"/>
    </location>
</feature>
<dbReference type="CDD" id="cd00052">
    <property type="entry name" value="EH"/>
    <property type="match status" value="1"/>
</dbReference>
<dbReference type="SUPFAM" id="SSF50044">
    <property type="entry name" value="SH3-domain"/>
    <property type="match status" value="1"/>
</dbReference>
<dbReference type="InterPro" id="IPR000261">
    <property type="entry name" value="EH_dom"/>
</dbReference>
<dbReference type="PANTHER" id="PTHR46218:SF4">
    <property type="entry name" value="LIM AND SH3 DOMAIN PROTEIN LASP"/>
    <property type="match status" value="1"/>
</dbReference>
<feature type="compositionally biased region" description="Low complexity" evidence="4">
    <location>
        <begin position="240"/>
        <end position="253"/>
    </location>
</feature>
<feature type="compositionally biased region" description="Low complexity" evidence="4">
    <location>
        <begin position="194"/>
        <end position="209"/>
    </location>
</feature>
<protein>
    <recommendedName>
        <fullName evidence="9">SH3 domain-containing protein</fullName>
    </recommendedName>
</protein>
<sequence length="605" mass="65250">MATKMKMRAVFNCSADEPGEISFEEGDILIDVEESGEDGWYIGTIENTSERGLFPYNYVERISNASSPKTANITIPANKSSSTTTEKTSLPGFPALDAFELAMSSKSFKSASSAPSISNHPPIVKPKLNTSIKRIATPPTISEKPMLSPTRSRSYSASTALSNKTVLKPSQLVGNTKSALELALSKGPPPPPSSLRSSSFSSSSSSKTSAVPLVGLFKSPDIGQNDVEDEDGYQMVKPSQLRQRQQQQVLPQQMASTSSKPVAWKKPAVVTPKLSLSTKASDPPGSSKLDLPSSNPMPRLPSRPVSTASRRSRQNHRSSSTKTTTTTTTKSIHTPPVAVVVKEIEKTGVPPPILKPKPVLNAQPSLPPRPVSTKSRSTSNPPPIQPKPTMSSIEILLSKNAEKRDAEPARTGPKPLAMPQQTKLAAVTNKAAAALPGVVASHGSRPSLDSWRSEDANADENLKPSSLLNRARSATNPSSNTSVDWSTVLTKPKSSSVLKPHTMVDTKPIKKAAPPPPPSRSRNKSNMIEDGSRHRYEILFDSIQDDGYVDGETARFIWLKSKLSNEELGRVWKECDPDHKGLLDKHAFIDGMGRIDAILLNKQTV</sequence>
<dbReference type="InterPro" id="IPR036028">
    <property type="entry name" value="SH3-like_dom_sf"/>
</dbReference>
<evidence type="ECO:0008006" key="9">
    <source>
        <dbReference type="Google" id="ProtNLM"/>
    </source>
</evidence>
<evidence type="ECO:0000256" key="3">
    <source>
        <dbReference type="PROSITE-ProRule" id="PRU00192"/>
    </source>
</evidence>
<evidence type="ECO:0000259" key="5">
    <source>
        <dbReference type="PROSITE" id="PS50002"/>
    </source>
</evidence>
<keyword evidence="1 3" id="KW-0728">SH3 domain</keyword>
<feature type="domain" description="SH3" evidence="5">
    <location>
        <begin position="2"/>
        <end position="64"/>
    </location>
</feature>
<evidence type="ECO:0000256" key="2">
    <source>
        <dbReference type="ARBA" id="ARBA00022737"/>
    </source>
</evidence>
<gene>
    <name evidence="7" type="ORF">INT47_011567</name>
</gene>
<dbReference type="Gene3D" id="2.30.30.40">
    <property type="entry name" value="SH3 Domains"/>
    <property type="match status" value="1"/>
</dbReference>
<feature type="compositionally biased region" description="Polar residues" evidence="4">
    <location>
        <begin position="149"/>
        <end position="161"/>
    </location>
</feature>
<keyword evidence="2" id="KW-0677">Repeat</keyword>
<dbReference type="Pfam" id="PF14604">
    <property type="entry name" value="SH3_9"/>
    <property type="match status" value="1"/>
</dbReference>
<accession>A0A8H7QX49</accession>
<evidence type="ECO:0000256" key="1">
    <source>
        <dbReference type="ARBA" id="ARBA00022443"/>
    </source>
</evidence>
<proteinExistence type="predicted"/>
<dbReference type="GO" id="GO:0051015">
    <property type="term" value="F:actin filament binding"/>
    <property type="evidence" value="ECO:0007669"/>
    <property type="project" value="TreeGrafter"/>
</dbReference>
<feature type="compositionally biased region" description="Polar residues" evidence="4">
    <location>
        <begin position="463"/>
        <end position="497"/>
    </location>
</feature>
<dbReference type="OrthoDB" id="1716625at2759"/>